<dbReference type="InterPro" id="IPR036318">
    <property type="entry name" value="FAD-bd_PCMH-like_sf"/>
</dbReference>
<keyword evidence="5 9" id="KW-1133">Transmembrane helix</keyword>
<dbReference type="SUPFAM" id="SSF54631">
    <property type="entry name" value="CBS-domain pair"/>
    <property type="match status" value="1"/>
</dbReference>
<dbReference type="Pfam" id="PF00571">
    <property type="entry name" value="CBS"/>
    <property type="match status" value="2"/>
</dbReference>
<gene>
    <name evidence="13" type="primary">tlyC_2</name>
    <name evidence="13" type="ORF">Mal15_26840</name>
</gene>
<dbReference type="PROSITE" id="PS51371">
    <property type="entry name" value="CBS"/>
    <property type="match status" value="2"/>
</dbReference>
<dbReference type="PROSITE" id="PS51846">
    <property type="entry name" value="CNNM"/>
    <property type="match status" value="1"/>
</dbReference>
<evidence type="ECO:0000256" key="1">
    <source>
        <dbReference type="ARBA" id="ARBA00004651"/>
    </source>
</evidence>
<dbReference type="EMBL" id="CP036264">
    <property type="protein sequence ID" value="QEF98629.1"/>
    <property type="molecule type" value="Genomic_DNA"/>
</dbReference>
<dbReference type="AlphaFoldDB" id="A0A5B9MDQ0"/>
<evidence type="ECO:0000256" key="10">
    <source>
        <dbReference type="SAM" id="Phobius"/>
    </source>
</evidence>
<evidence type="ECO:0000256" key="3">
    <source>
        <dbReference type="ARBA" id="ARBA00022692"/>
    </source>
</evidence>
<protein>
    <submittedName>
        <fullName evidence="13">Hemolysin C</fullName>
    </submittedName>
</protein>
<keyword evidence="3 9" id="KW-0812">Transmembrane</keyword>
<comment type="subcellular location">
    <subcellularLocation>
        <location evidence="1">Cell membrane</location>
        <topology evidence="1">Multi-pass membrane protein</topology>
    </subcellularLocation>
</comment>
<dbReference type="FunFam" id="3.10.580.10:FF:000002">
    <property type="entry name" value="Magnesium/cobalt efflux protein CorC"/>
    <property type="match status" value="1"/>
</dbReference>
<evidence type="ECO:0000256" key="5">
    <source>
        <dbReference type="ARBA" id="ARBA00022989"/>
    </source>
</evidence>
<keyword evidence="6 8" id="KW-0129">CBS domain</keyword>
<dbReference type="RefSeq" id="WP_167546771.1">
    <property type="nucleotide sequence ID" value="NZ_CP036264.1"/>
</dbReference>
<dbReference type="InterPro" id="IPR046342">
    <property type="entry name" value="CBS_dom_sf"/>
</dbReference>
<name>A0A5B9MDQ0_9BACT</name>
<feature type="domain" description="CBS" evidence="11">
    <location>
        <begin position="316"/>
        <end position="373"/>
    </location>
</feature>
<dbReference type="Pfam" id="PF03471">
    <property type="entry name" value="CorC_HlyC"/>
    <property type="match status" value="1"/>
</dbReference>
<keyword evidence="14" id="KW-1185">Reference proteome</keyword>
<keyword evidence="4" id="KW-0677">Repeat</keyword>
<dbReference type="PANTHER" id="PTHR43099:SF5">
    <property type="entry name" value="HLYC_CORC FAMILY TRANSPORTER"/>
    <property type="match status" value="1"/>
</dbReference>
<dbReference type="Gene3D" id="3.30.465.10">
    <property type="match status" value="1"/>
</dbReference>
<dbReference type="KEGG" id="smam:Mal15_26840"/>
<dbReference type="InterPro" id="IPR051676">
    <property type="entry name" value="UPF0053_domain"/>
</dbReference>
<evidence type="ECO:0000259" key="12">
    <source>
        <dbReference type="PROSITE" id="PS51846"/>
    </source>
</evidence>
<sequence length="463" mass="51480">MIGSLGFFFIGSALYGEVGSHVTGAESGGSGRTLLFLAIAVFLIVLNGFFVAAEFALVKVRVSRIDQLAREGKLFAGTARWLAERLDESLSACQLGITMASLALGWVGEPAFSKLVEPMLGWVGVTDEAVIKVIGFAIAFSVITGLHLVAGEQFPKIFAIRRPEQVLLWCAIPLKFFYAVLYPFLTILNVVTTFLLTLVGIRGASDHESVSTEEEIRALLTEAHVHGNLTRSEHRLINNVFEFDDLIVRRVMLPRGDVVFFDVNEPISKLRELVRTTMHTRYPVCDRSLDKVLGVVHIKDLLTVPETDAQFDVRSIIRPPKKVHETMPISKVLRHFQATHQLLAFVIDEYGTITGIVTLENVLERIVGEVDDEFDNADPNIVPEGRDQFLVNGTTSIDEVRRRLAIPLNESDEADTISGMLMDYHQKILTQGDRIELEGAVAEVLEMKNDSATKVRFRLNPPQ</sequence>
<dbReference type="InterPro" id="IPR002550">
    <property type="entry name" value="CNNM"/>
</dbReference>
<feature type="transmembrane region" description="Helical" evidence="10">
    <location>
        <begin position="34"/>
        <end position="58"/>
    </location>
</feature>
<evidence type="ECO:0000313" key="14">
    <source>
        <dbReference type="Proteomes" id="UP000321353"/>
    </source>
</evidence>
<dbReference type="SUPFAM" id="SSF56176">
    <property type="entry name" value="FAD-binding/transporter-associated domain-like"/>
    <property type="match status" value="1"/>
</dbReference>
<dbReference type="InterPro" id="IPR044751">
    <property type="entry name" value="Ion_transp-like_CBS"/>
</dbReference>
<dbReference type="Proteomes" id="UP000321353">
    <property type="component" value="Chromosome"/>
</dbReference>
<dbReference type="SMART" id="SM01091">
    <property type="entry name" value="CorC_HlyC"/>
    <property type="match status" value="1"/>
</dbReference>
<dbReference type="GO" id="GO:0050660">
    <property type="term" value="F:flavin adenine dinucleotide binding"/>
    <property type="evidence" value="ECO:0007669"/>
    <property type="project" value="InterPro"/>
</dbReference>
<evidence type="ECO:0000256" key="4">
    <source>
        <dbReference type="ARBA" id="ARBA00022737"/>
    </source>
</evidence>
<dbReference type="InterPro" id="IPR016169">
    <property type="entry name" value="FAD-bd_PCMH_sub2"/>
</dbReference>
<dbReference type="InterPro" id="IPR005170">
    <property type="entry name" value="Transptr-assoc_dom"/>
</dbReference>
<feature type="domain" description="CBS" evidence="11">
    <location>
        <begin position="252"/>
        <end position="313"/>
    </location>
</feature>
<dbReference type="PANTHER" id="PTHR43099">
    <property type="entry name" value="UPF0053 PROTEIN YRKA"/>
    <property type="match status" value="1"/>
</dbReference>
<evidence type="ECO:0000256" key="7">
    <source>
        <dbReference type="ARBA" id="ARBA00023136"/>
    </source>
</evidence>
<keyword evidence="2" id="KW-1003">Cell membrane</keyword>
<evidence type="ECO:0000256" key="8">
    <source>
        <dbReference type="PROSITE-ProRule" id="PRU00703"/>
    </source>
</evidence>
<dbReference type="Pfam" id="PF01595">
    <property type="entry name" value="CNNM"/>
    <property type="match status" value="1"/>
</dbReference>
<accession>A0A5B9MDQ0</accession>
<evidence type="ECO:0000256" key="6">
    <source>
        <dbReference type="ARBA" id="ARBA00023122"/>
    </source>
</evidence>
<feature type="domain" description="CNNM transmembrane" evidence="12">
    <location>
        <begin position="29"/>
        <end position="233"/>
    </location>
</feature>
<evidence type="ECO:0000259" key="11">
    <source>
        <dbReference type="PROSITE" id="PS51371"/>
    </source>
</evidence>
<keyword evidence="7 9" id="KW-0472">Membrane</keyword>
<dbReference type="CDD" id="cd04590">
    <property type="entry name" value="CBS_pair_CorC_HlyC_assoc"/>
    <property type="match status" value="1"/>
</dbReference>
<feature type="transmembrane region" description="Helical" evidence="10">
    <location>
        <begin position="129"/>
        <end position="150"/>
    </location>
</feature>
<dbReference type="Gene3D" id="3.10.580.10">
    <property type="entry name" value="CBS-domain"/>
    <property type="match status" value="1"/>
</dbReference>
<dbReference type="InterPro" id="IPR000644">
    <property type="entry name" value="CBS_dom"/>
</dbReference>
<proteinExistence type="predicted"/>
<reference evidence="13 14" key="1">
    <citation type="submission" date="2019-02" db="EMBL/GenBank/DDBJ databases">
        <title>Planctomycetal bacteria perform biofilm scaping via a novel small molecule.</title>
        <authorList>
            <person name="Jeske O."/>
            <person name="Boedeker C."/>
            <person name="Wiegand S."/>
            <person name="Breitling P."/>
            <person name="Kallscheuer N."/>
            <person name="Jogler M."/>
            <person name="Rohde M."/>
            <person name="Petersen J."/>
            <person name="Medema M.H."/>
            <person name="Surup F."/>
            <person name="Jogler C."/>
        </authorList>
    </citation>
    <scope>NUCLEOTIDE SEQUENCE [LARGE SCALE GENOMIC DNA]</scope>
    <source>
        <strain evidence="13 14">Mal15</strain>
    </source>
</reference>
<dbReference type="GO" id="GO:0005886">
    <property type="term" value="C:plasma membrane"/>
    <property type="evidence" value="ECO:0007669"/>
    <property type="project" value="UniProtKB-SubCell"/>
</dbReference>
<evidence type="ECO:0000256" key="9">
    <source>
        <dbReference type="PROSITE-ProRule" id="PRU01193"/>
    </source>
</evidence>
<organism evidence="13 14">
    <name type="scientific">Stieleria maiorica</name>
    <dbReference type="NCBI Taxonomy" id="2795974"/>
    <lineage>
        <taxon>Bacteria</taxon>
        <taxon>Pseudomonadati</taxon>
        <taxon>Planctomycetota</taxon>
        <taxon>Planctomycetia</taxon>
        <taxon>Pirellulales</taxon>
        <taxon>Pirellulaceae</taxon>
        <taxon>Stieleria</taxon>
    </lineage>
</organism>
<evidence type="ECO:0000256" key="2">
    <source>
        <dbReference type="ARBA" id="ARBA00022475"/>
    </source>
</evidence>
<evidence type="ECO:0000313" key="13">
    <source>
        <dbReference type="EMBL" id="QEF98629.1"/>
    </source>
</evidence>